<comment type="caution">
    <text evidence="2">The sequence shown here is derived from an EMBL/GenBank/DDBJ whole genome shotgun (WGS) entry which is preliminary data.</text>
</comment>
<dbReference type="InterPro" id="IPR011008">
    <property type="entry name" value="Dimeric_a/b-barrel"/>
</dbReference>
<dbReference type="Gene3D" id="3.30.70.100">
    <property type="match status" value="1"/>
</dbReference>
<name>A0A2M9WNU2_9LACO</name>
<dbReference type="AlphaFoldDB" id="A0A2M9WNU2"/>
<dbReference type="SUPFAM" id="SSF54909">
    <property type="entry name" value="Dimeric alpha+beta barrel"/>
    <property type="match status" value="1"/>
</dbReference>
<dbReference type="PROSITE" id="PS51725">
    <property type="entry name" value="ABM"/>
    <property type="match status" value="1"/>
</dbReference>
<dbReference type="Pfam" id="PF03992">
    <property type="entry name" value="ABM"/>
    <property type="match status" value="1"/>
</dbReference>
<feature type="domain" description="ABM" evidence="1">
    <location>
        <begin position="3"/>
        <end position="94"/>
    </location>
</feature>
<dbReference type="InterPro" id="IPR007138">
    <property type="entry name" value="ABM_dom"/>
</dbReference>
<dbReference type="GO" id="GO:0004497">
    <property type="term" value="F:monooxygenase activity"/>
    <property type="evidence" value="ECO:0007669"/>
    <property type="project" value="UniProtKB-KW"/>
</dbReference>
<proteinExistence type="predicted"/>
<keyword evidence="2" id="KW-0560">Oxidoreductase</keyword>
<evidence type="ECO:0000313" key="3">
    <source>
        <dbReference type="Proteomes" id="UP000231914"/>
    </source>
</evidence>
<protein>
    <submittedName>
        <fullName evidence="2">Antibiotic biosynthesis monooxygenase</fullName>
    </submittedName>
</protein>
<evidence type="ECO:0000259" key="1">
    <source>
        <dbReference type="PROSITE" id="PS51725"/>
    </source>
</evidence>
<keyword evidence="2" id="KW-0503">Monooxygenase</keyword>
<dbReference type="Proteomes" id="UP000231914">
    <property type="component" value="Unassembled WGS sequence"/>
</dbReference>
<evidence type="ECO:0000313" key="2">
    <source>
        <dbReference type="EMBL" id="PJZ17081.1"/>
    </source>
</evidence>
<dbReference type="RefSeq" id="WP_100732681.1">
    <property type="nucleotide sequence ID" value="NZ_MKXG01000068.1"/>
</dbReference>
<organism evidence="2 3">
    <name type="scientific">Lactobacillus crispatus</name>
    <dbReference type="NCBI Taxonomy" id="47770"/>
    <lineage>
        <taxon>Bacteria</taxon>
        <taxon>Bacillati</taxon>
        <taxon>Bacillota</taxon>
        <taxon>Bacilli</taxon>
        <taxon>Lactobacillales</taxon>
        <taxon>Lactobacillaceae</taxon>
        <taxon>Lactobacillus</taxon>
    </lineage>
</organism>
<gene>
    <name evidence="2" type="ORF">BHU41_11575</name>
</gene>
<sequence>MPLTVNLYYTGKNGSARKFAEEMESSGVADRIRQEPGNEKYDYFIPMNDPETILLIDSWKNQKSLDAHHASPMMKELADLREKYDLHMRVERYISDENGMPDTDQKFIRK</sequence>
<reference evidence="2 3" key="1">
    <citation type="submission" date="2016-10" db="EMBL/GenBank/DDBJ databases">
        <title>WGS of isloates from the oral cavity of healthy individuals.</title>
        <authorList>
            <person name="Sharma S."/>
            <person name="Pal V.K."/>
            <person name="Patil P.B."/>
            <person name="Korpole S."/>
            <person name="Grover V."/>
        </authorList>
    </citation>
    <scope>NUCLEOTIDE SEQUENCE [LARGE SCALE GENOMIC DNA]</scope>
    <source>
        <strain evidence="2 3">DISK12</strain>
    </source>
</reference>
<dbReference type="EMBL" id="MKXG01000068">
    <property type="protein sequence ID" value="PJZ17081.1"/>
    <property type="molecule type" value="Genomic_DNA"/>
</dbReference>
<accession>A0A2M9WNU2</accession>